<keyword evidence="1" id="KW-0472">Membrane</keyword>
<accession>F0FAC8</accession>
<proteinExistence type="predicted"/>
<dbReference type="STRING" id="888743.HMPREF9141_2545"/>
<dbReference type="AlphaFoldDB" id="F0FAC8"/>
<keyword evidence="1" id="KW-1133">Transmembrane helix</keyword>
<keyword evidence="1" id="KW-0812">Transmembrane</keyword>
<protein>
    <submittedName>
        <fullName evidence="2">Uncharacterized protein</fullName>
    </submittedName>
</protein>
<dbReference type="Proteomes" id="UP000005697">
    <property type="component" value="Unassembled WGS sequence"/>
</dbReference>
<organism evidence="2 3">
    <name type="scientific">Prevotella multiformis DSM 16608</name>
    <dbReference type="NCBI Taxonomy" id="888743"/>
    <lineage>
        <taxon>Bacteria</taxon>
        <taxon>Pseudomonadati</taxon>
        <taxon>Bacteroidota</taxon>
        <taxon>Bacteroidia</taxon>
        <taxon>Bacteroidales</taxon>
        <taxon>Prevotellaceae</taxon>
        <taxon>Prevotella</taxon>
    </lineage>
</organism>
<comment type="caution">
    <text evidence="2">The sequence shown here is derived from an EMBL/GenBank/DDBJ whole genome shotgun (WGS) entry which is preliminary data.</text>
</comment>
<evidence type="ECO:0000313" key="3">
    <source>
        <dbReference type="Proteomes" id="UP000005697"/>
    </source>
</evidence>
<reference evidence="2 3" key="1">
    <citation type="submission" date="2011-01" db="EMBL/GenBank/DDBJ databases">
        <authorList>
            <person name="Muzny D."/>
            <person name="Qin X."/>
            <person name="Deng J."/>
            <person name="Jiang H."/>
            <person name="Liu Y."/>
            <person name="Qu J."/>
            <person name="Song X.-Z."/>
            <person name="Zhang L."/>
            <person name="Thornton R."/>
            <person name="Coyle M."/>
            <person name="Francisco L."/>
            <person name="Jackson L."/>
            <person name="Javaid M."/>
            <person name="Korchina V."/>
            <person name="Kovar C."/>
            <person name="Mata R."/>
            <person name="Mathew T."/>
            <person name="Ngo R."/>
            <person name="Nguyen L."/>
            <person name="Nguyen N."/>
            <person name="Okwuonu G."/>
            <person name="Ongeri F."/>
            <person name="Pham C."/>
            <person name="Simmons D."/>
            <person name="Wilczek-Boney K."/>
            <person name="Hale W."/>
            <person name="Jakkamsetti A."/>
            <person name="Pham P."/>
            <person name="Ruth R."/>
            <person name="San Lucas F."/>
            <person name="Warren J."/>
            <person name="Zhang J."/>
            <person name="Zhao Z."/>
            <person name="Zhou C."/>
            <person name="Zhu D."/>
            <person name="Lee S."/>
            <person name="Bess C."/>
            <person name="Blankenburg K."/>
            <person name="Forbes L."/>
            <person name="Fu Q."/>
            <person name="Gubbala S."/>
            <person name="Hirani K."/>
            <person name="Jayaseelan J.C."/>
            <person name="Lara F."/>
            <person name="Munidasa M."/>
            <person name="Palculict T."/>
            <person name="Patil S."/>
            <person name="Pu L.-L."/>
            <person name="Saada N."/>
            <person name="Tang L."/>
            <person name="Weissenberger G."/>
            <person name="Zhu Y."/>
            <person name="Hemphill L."/>
            <person name="Shang Y."/>
            <person name="Youmans B."/>
            <person name="Ayvaz T."/>
            <person name="Ross M."/>
            <person name="Santibanez J."/>
            <person name="Aqrawi P."/>
            <person name="Gross S."/>
            <person name="Joshi V."/>
            <person name="Fowler G."/>
            <person name="Nazareth L."/>
            <person name="Reid J."/>
            <person name="Worley K."/>
            <person name="Petrosino J."/>
            <person name="Highlander S."/>
            <person name="Gibbs R."/>
        </authorList>
    </citation>
    <scope>NUCLEOTIDE SEQUENCE [LARGE SCALE GENOMIC DNA]</scope>
    <source>
        <strain evidence="2 3">DSM 16608</strain>
    </source>
</reference>
<keyword evidence="3" id="KW-1185">Reference proteome</keyword>
<gene>
    <name evidence="2" type="ORF">HMPREF9141_2545</name>
</gene>
<dbReference type="EMBL" id="AEWX01000043">
    <property type="protein sequence ID" value="EGC18852.1"/>
    <property type="molecule type" value="Genomic_DNA"/>
</dbReference>
<name>F0FAC8_9BACT</name>
<feature type="transmembrane region" description="Helical" evidence="1">
    <location>
        <begin position="96"/>
        <end position="118"/>
    </location>
</feature>
<evidence type="ECO:0000313" key="2">
    <source>
        <dbReference type="EMBL" id="EGC18852.1"/>
    </source>
</evidence>
<feature type="transmembrane region" description="Helical" evidence="1">
    <location>
        <begin position="68"/>
        <end position="90"/>
    </location>
</feature>
<dbReference type="HOGENOM" id="CLU_1747995_0_0_10"/>
<sequence>MGFKVWYNIIYTFKNPFKRAKRELNLLEQVEVLINTGDSGDVIDYCERYIFLHRIIENTRARRRLERWVTRLISIYLLMVFALIILSYILKWNLPLGVIITILSTTTVNIVALGYILVRGLFHENESKEAKKEIPGKVNTIETQNDKNA</sequence>
<evidence type="ECO:0000256" key="1">
    <source>
        <dbReference type="SAM" id="Phobius"/>
    </source>
</evidence>